<dbReference type="InterPro" id="IPR032710">
    <property type="entry name" value="NTF2-like_dom_sf"/>
</dbReference>
<evidence type="ECO:0000313" key="4">
    <source>
        <dbReference type="EMBL" id="CUM95687.1"/>
    </source>
</evidence>
<accession>A0A0M6X013</accession>
<evidence type="ECO:0000313" key="17">
    <source>
        <dbReference type="Proteomes" id="UP000285820"/>
    </source>
</evidence>
<dbReference type="EMBL" id="CYXX01000007">
    <property type="protein sequence ID" value="CUM95687.1"/>
    <property type="molecule type" value="Genomic_DNA"/>
</dbReference>
<organism evidence="3 11">
    <name type="scientific">Roseburia inulinivorans</name>
    <dbReference type="NCBI Taxonomy" id="360807"/>
    <lineage>
        <taxon>Bacteria</taxon>
        <taxon>Bacillati</taxon>
        <taxon>Bacillota</taxon>
        <taxon>Clostridia</taxon>
        <taxon>Lachnospirales</taxon>
        <taxon>Lachnospiraceae</taxon>
        <taxon>Roseburia</taxon>
    </lineage>
</organism>
<evidence type="ECO:0000256" key="1">
    <source>
        <dbReference type="SAM" id="Phobius"/>
    </source>
</evidence>
<dbReference type="EMBL" id="CVRS01000129">
    <property type="protein sequence ID" value="CRL43322.1"/>
    <property type="molecule type" value="Genomic_DNA"/>
</dbReference>
<reference evidence="11" key="1">
    <citation type="submission" date="2015-05" db="EMBL/GenBank/DDBJ databases">
        <authorList>
            <consortium name="Pathogen Informatics"/>
        </authorList>
    </citation>
    <scope>NUCLEOTIDE SEQUENCE [LARGE SCALE GENOMIC DNA]</scope>
    <source>
        <strain evidence="5 12">2789STDY5608835</strain>
        <strain evidence="4 13">2789STDY5608887</strain>
        <strain evidence="11">L1-83</strain>
    </source>
</reference>
<dbReference type="Proteomes" id="UP000285820">
    <property type="component" value="Unassembled WGS sequence"/>
</dbReference>
<reference evidence="14 15" key="3">
    <citation type="submission" date="2018-08" db="EMBL/GenBank/DDBJ databases">
        <title>A genome reference for cultivated species of the human gut microbiota.</title>
        <authorList>
            <person name="Zou Y."/>
            <person name="Xue W."/>
            <person name="Luo G."/>
        </authorList>
    </citation>
    <scope>NUCLEOTIDE SEQUENCE [LARGE SCALE GENOMIC DNA]</scope>
    <source>
        <strain evidence="7 17">AF24-4</strain>
        <strain evidence="6 16">AF28-15</strain>
        <strain evidence="10 18">AM27-11</strain>
        <strain evidence="9 14">AM32-8LB</strain>
        <strain evidence="8 15">AM42-1AC</strain>
    </source>
</reference>
<feature type="transmembrane region" description="Helical" evidence="1">
    <location>
        <begin position="6"/>
        <end position="22"/>
    </location>
</feature>
<dbReference type="EMBL" id="CYYR01000006">
    <property type="protein sequence ID" value="CUN70613.1"/>
    <property type="molecule type" value="Genomic_DNA"/>
</dbReference>
<evidence type="ECO:0000313" key="6">
    <source>
        <dbReference type="EMBL" id="RGQ48584.1"/>
    </source>
</evidence>
<dbReference type="AlphaFoldDB" id="A0A0M6X013"/>
<dbReference type="OrthoDB" id="2066271at2"/>
<evidence type="ECO:0000313" key="16">
    <source>
        <dbReference type="Proteomes" id="UP000283738"/>
    </source>
</evidence>
<dbReference type="SUPFAM" id="SSF54427">
    <property type="entry name" value="NTF2-like"/>
    <property type="match status" value="1"/>
</dbReference>
<sequence length="252" mass="28656">MNNWIPVIVILAVLAGGGYYAYRKIKRKVEDVSQALFGTDSLVEGWNKQADELAATPKSVSGMTRIFEPQIQRDFPDFNLVQFKNKAENMLVSALQAIDSGNVSLIRDASEELKAQVENRIEMNRSEGIREVYEKIRIHRTEISNYEKKQGKCIITFQSAVEHLHYKKKDGTVVSGDENRLEQTKYNVEVMYIQDEKIAKIDNAVGTTCPHCGAPVTNLGAMYCEYCGLAITPINLKVWTLHRFYEVDYNHV</sequence>
<dbReference type="Proteomes" id="UP000283492">
    <property type="component" value="Unassembled WGS sequence"/>
</dbReference>
<gene>
    <name evidence="10" type="ORF">DW707_06895</name>
    <name evidence="9" type="ORF">DW813_10105</name>
    <name evidence="8" type="ORF">DW914_10575</name>
    <name evidence="7" type="ORF">DWY29_11245</name>
    <name evidence="6" type="ORF">DWY96_09615</name>
    <name evidence="5" type="ORF">ERS852392_01131</name>
    <name evidence="4" type="ORF">ERS852444_01251</name>
    <name evidence="3" type="ORF">RIL183_09361</name>
</gene>
<name>A0A0M6X013_9FIRM</name>
<evidence type="ECO:0000313" key="5">
    <source>
        <dbReference type="EMBL" id="CUN70613.1"/>
    </source>
</evidence>
<evidence type="ECO:0000313" key="8">
    <source>
        <dbReference type="EMBL" id="RHA87716.1"/>
    </source>
</evidence>
<evidence type="ECO:0000313" key="7">
    <source>
        <dbReference type="EMBL" id="RGR67135.1"/>
    </source>
</evidence>
<dbReference type="EMBL" id="QRTF01000019">
    <property type="protein sequence ID" value="RGQ48584.1"/>
    <property type="molecule type" value="Genomic_DNA"/>
</dbReference>
<keyword evidence="11" id="KW-1185">Reference proteome</keyword>
<evidence type="ECO:0000313" key="9">
    <source>
        <dbReference type="EMBL" id="RHD03064.1"/>
    </source>
</evidence>
<evidence type="ECO:0000259" key="2">
    <source>
        <dbReference type="Pfam" id="PF04280"/>
    </source>
</evidence>
<evidence type="ECO:0000313" key="10">
    <source>
        <dbReference type="EMBL" id="RHE98481.1"/>
    </source>
</evidence>
<dbReference type="GeneID" id="75162589"/>
<dbReference type="RefSeq" id="WP_021923354.1">
    <property type="nucleotide sequence ID" value="NZ_CABJFX010000018.1"/>
</dbReference>
<dbReference type="Proteomes" id="UP000095395">
    <property type="component" value="Unassembled WGS sequence"/>
</dbReference>
<protein>
    <submittedName>
        <fullName evidence="4">Uncharacterized protein conserved in bacteria</fullName>
    </submittedName>
    <submittedName>
        <fullName evidence="6">Zinc-ribbon domain-containing protein</fullName>
    </submittedName>
</protein>
<evidence type="ECO:0000313" key="12">
    <source>
        <dbReference type="Proteomes" id="UP000095395"/>
    </source>
</evidence>
<dbReference type="Proteomes" id="UP000286271">
    <property type="component" value="Unassembled WGS sequence"/>
</dbReference>
<dbReference type="Pfam" id="PF04280">
    <property type="entry name" value="Tim44"/>
    <property type="match status" value="1"/>
</dbReference>
<dbReference type="Proteomes" id="UP000283738">
    <property type="component" value="Unassembled WGS sequence"/>
</dbReference>
<evidence type="ECO:0000313" key="13">
    <source>
        <dbReference type="Proteomes" id="UP000095453"/>
    </source>
</evidence>
<evidence type="ECO:0000313" key="15">
    <source>
        <dbReference type="Proteomes" id="UP000283492"/>
    </source>
</evidence>
<dbReference type="EMBL" id="QSIQ01000014">
    <property type="protein sequence ID" value="RHD03064.1"/>
    <property type="molecule type" value="Genomic_DNA"/>
</dbReference>
<keyword evidence="1" id="KW-1133">Transmembrane helix</keyword>
<evidence type="ECO:0000313" key="14">
    <source>
        <dbReference type="Proteomes" id="UP000266391"/>
    </source>
</evidence>
<dbReference type="EMBL" id="QSKW01000008">
    <property type="protein sequence ID" value="RHE98481.1"/>
    <property type="molecule type" value="Genomic_DNA"/>
</dbReference>
<reference evidence="3" key="2">
    <citation type="submission" date="2015-05" db="EMBL/GenBank/DDBJ databases">
        <authorList>
            <person name="Wang D.B."/>
            <person name="Wang M."/>
        </authorList>
    </citation>
    <scope>NUCLEOTIDE SEQUENCE [LARGE SCALE GENOMIC DNA]</scope>
    <source>
        <strain evidence="3">L1-83</strain>
    </source>
</reference>
<keyword evidence="1" id="KW-0812">Transmembrane</keyword>
<dbReference type="InterPro" id="IPR007379">
    <property type="entry name" value="Tim44-like_dom"/>
</dbReference>
<keyword evidence="1" id="KW-0472">Membrane</keyword>
<dbReference type="STRING" id="360807.ERS852392_01131"/>
<dbReference type="Proteomes" id="UP000266391">
    <property type="component" value="Unassembled WGS sequence"/>
</dbReference>
<dbReference type="Gene3D" id="3.10.450.240">
    <property type="match status" value="1"/>
</dbReference>
<proteinExistence type="predicted"/>
<evidence type="ECO:0000313" key="3">
    <source>
        <dbReference type="EMBL" id="CRL43322.1"/>
    </source>
</evidence>
<dbReference type="EMBL" id="QRUN01000016">
    <property type="protein sequence ID" value="RGR67135.1"/>
    <property type="molecule type" value="Genomic_DNA"/>
</dbReference>
<evidence type="ECO:0000313" key="11">
    <source>
        <dbReference type="Proteomes" id="UP000049828"/>
    </source>
</evidence>
<dbReference type="EMBL" id="QSFX01000018">
    <property type="protein sequence ID" value="RHA87716.1"/>
    <property type="molecule type" value="Genomic_DNA"/>
</dbReference>
<dbReference type="Proteomes" id="UP000095453">
    <property type="component" value="Unassembled WGS sequence"/>
</dbReference>
<evidence type="ECO:0000313" key="18">
    <source>
        <dbReference type="Proteomes" id="UP000286271"/>
    </source>
</evidence>
<dbReference type="Proteomes" id="UP000049828">
    <property type="component" value="Unassembled WGS sequence"/>
</dbReference>
<feature type="domain" description="Tim44-like" evidence="2">
    <location>
        <begin position="70"/>
        <end position="187"/>
    </location>
</feature>